<dbReference type="Proteomes" id="UP001314170">
    <property type="component" value="Unassembled WGS sequence"/>
</dbReference>
<dbReference type="Gene3D" id="3.40.50.2300">
    <property type="match status" value="1"/>
</dbReference>
<evidence type="ECO:0000313" key="2">
    <source>
        <dbReference type="Proteomes" id="UP001314170"/>
    </source>
</evidence>
<name>A0AAV1RKA6_9ROSI</name>
<keyword evidence="2" id="KW-1185">Reference proteome</keyword>
<dbReference type="PANTHER" id="PTHR43228">
    <property type="entry name" value="TWO-COMPONENT RESPONSE REGULATOR"/>
    <property type="match status" value="1"/>
</dbReference>
<reference evidence="1 2" key="1">
    <citation type="submission" date="2024-01" db="EMBL/GenBank/DDBJ databases">
        <authorList>
            <person name="Waweru B."/>
        </authorList>
    </citation>
    <scope>NUCLEOTIDE SEQUENCE [LARGE SCALE GENOMIC DNA]</scope>
</reference>
<organism evidence="1 2">
    <name type="scientific">Dovyalis caffra</name>
    <dbReference type="NCBI Taxonomy" id="77055"/>
    <lineage>
        <taxon>Eukaryota</taxon>
        <taxon>Viridiplantae</taxon>
        <taxon>Streptophyta</taxon>
        <taxon>Embryophyta</taxon>
        <taxon>Tracheophyta</taxon>
        <taxon>Spermatophyta</taxon>
        <taxon>Magnoliopsida</taxon>
        <taxon>eudicotyledons</taxon>
        <taxon>Gunneridae</taxon>
        <taxon>Pentapetalae</taxon>
        <taxon>rosids</taxon>
        <taxon>fabids</taxon>
        <taxon>Malpighiales</taxon>
        <taxon>Salicaceae</taxon>
        <taxon>Flacourtieae</taxon>
        <taxon>Dovyalis</taxon>
    </lineage>
</organism>
<accession>A0AAV1RKA6</accession>
<evidence type="ECO:0008006" key="3">
    <source>
        <dbReference type="Google" id="ProtNLM"/>
    </source>
</evidence>
<dbReference type="InterPro" id="IPR052048">
    <property type="entry name" value="ST_Response_Regulator"/>
</dbReference>
<evidence type="ECO:0000313" key="1">
    <source>
        <dbReference type="EMBL" id="CAK7336171.1"/>
    </source>
</evidence>
<dbReference type="EMBL" id="CAWUPB010000994">
    <property type="protein sequence ID" value="CAK7336171.1"/>
    <property type="molecule type" value="Genomic_DNA"/>
</dbReference>
<dbReference type="SUPFAM" id="SSF52172">
    <property type="entry name" value="CheY-like"/>
    <property type="match status" value="1"/>
</dbReference>
<dbReference type="PANTHER" id="PTHR43228:SF19">
    <property type="entry name" value="RESPONSE REGULATOR RECEIVER DOMAIN PROTEIN"/>
    <property type="match status" value="1"/>
</dbReference>
<dbReference type="InterPro" id="IPR011006">
    <property type="entry name" value="CheY-like_superfamily"/>
</dbReference>
<sequence length="428" mass="49195">MEDDDHNHIDLEIEIVLARLNNHIQDLDENINLERINMAKLFKKQLEPLKGLWIQLHSYTARKSLCRLVREKIYAADEWLNQSITVSELEDLDAHLGRLMENKDARFNEQQIFVASQLKELVVKLKGRLGDFKQVRHEMALYIKYWLEMTHTAEIIKKSSSSMPGEDDNHIYLEYEILVSKLERYILDLDKYVNLEDAIIARTFQKEIRLLKFHRGTIPPAQRGDIEKETRKIIDYVKQWLKKKIDSRNTKEIGDGRKGEGMSSSKSLTTRKIIYVLVVDKDYKYLIVHWLQFILFGKIMNYDMEVSGSTYGNLAVDRISKGASFDLIIMDLHRSTNGVEVLSLHIDTLESGATKALRAMGVKSRIIGVTSSISEQLQQQALEAGLDGCFEKTLKADMGVKSQIEGVTSQSDQQAFIDAGLDNYIQKP</sequence>
<gene>
    <name evidence="1" type="ORF">DCAF_LOCUS11178</name>
</gene>
<proteinExistence type="predicted"/>
<dbReference type="AlphaFoldDB" id="A0AAV1RKA6"/>
<protein>
    <recommendedName>
        <fullName evidence="3">Response regulatory domain-containing protein</fullName>
    </recommendedName>
</protein>
<comment type="caution">
    <text evidence="1">The sequence shown here is derived from an EMBL/GenBank/DDBJ whole genome shotgun (WGS) entry which is preliminary data.</text>
</comment>